<dbReference type="InterPro" id="IPR029063">
    <property type="entry name" value="SAM-dependent_MTases_sf"/>
</dbReference>
<dbReference type="OrthoDB" id="2013972at2759"/>
<dbReference type="PANTHER" id="PTHR43591:SF110">
    <property type="entry name" value="RHODANESE DOMAIN-CONTAINING PROTEIN"/>
    <property type="match status" value="1"/>
</dbReference>
<dbReference type="SUPFAM" id="SSF53335">
    <property type="entry name" value="S-adenosyl-L-methionine-dependent methyltransferases"/>
    <property type="match status" value="1"/>
</dbReference>
<dbReference type="STRING" id="230819.A0A5C3L965"/>
<dbReference type="EMBL" id="ML210151">
    <property type="protein sequence ID" value="TFK29192.1"/>
    <property type="molecule type" value="Genomic_DNA"/>
</dbReference>
<proteinExistence type="predicted"/>
<dbReference type="GO" id="GO:0032259">
    <property type="term" value="P:methylation"/>
    <property type="evidence" value="ECO:0007669"/>
    <property type="project" value="UniProtKB-KW"/>
</dbReference>
<name>A0A5C3L965_COPMA</name>
<protein>
    <submittedName>
        <fullName evidence="2">S-adenosyl-L-methionine-dependent methyltransferase</fullName>
    </submittedName>
</protein>
<keyword evidence="3" id="KW-1185">Reference proteome</keyword>
<feature type="region of interest" description="Disordered" evidence="1">
    <location>
        <begin position="18"/>
        <end position="40"/>
    </location>
</feature>
<dbReference type="Gene3D" id="3.40.50.150">
    <property type="entry name" value="Vaccinia Virus protein VP39"/>
    <property type="match status" value="1"/>
</dbReference>
<gene>
    <name evidence="2" type="ORF">FA15DRAFT_752965</name>
</gene>
<reference evidence="2 3" key="1">
    <citation type="journal article" date="2019" name="Nat. Ecol. Evol.">
        <title>Megaphylogeny resolves global patterns of mushroom evolution.</title>
        <authorList>
            <person name="Varga T."/>
            <person name="Krizsan K."/>
            <person name="Foldi C."/>
            <person name="Dima B."/>
            <person name="Sanchez-Garcia M."/>
            <person name="Sanchez-Ramirez S."/>
            <person name="Szollosi G.J."/>
            <person name="Szarkandi J.G."/>
            <person name="Papp V."/>
            <person name="Albert L."/>
            <person name="Andreopoulos W."/>
            <person name="Angelini C."/>
            <person name="Antonin V."/>
            <person name="Barry K.W."/>
            <person name="Bougher N.L."/>
            <person name="Buchanan P."/>
            <person name="Buyck B."/>
            <person name="Bense V."/>
            <person name="Catcheside P."/>
            <person name="Chovatia M."/>
            <person name="Cooper J."/>
            <person name="Damon W."/>
            <person name="Desjardin D."/>
            <person name="Finy P."/>
            <person name="Geml J."/>
            <person name="Haridas S."/>
            <person name="Hughes K."/>
            <person name="Justo A."/>
            <person name="Karasinski D."/>
            <person name="Kautmanova I."/>
            <person name="Kiss B."/>
            <person name="Kocsube S."/>
            <person name="Kotiranta H."/>
            <person name="LaButti K.M."/>
            <person name="Lechner B.E."/>
            <person name="Liimatainen K."/>
            <person name="Lipzen A."/>
            <person name="Lukacs Z."/>
            <person name="Mihaltcheva S."/>
            <person name="Morgado L.N."/>
            <person name="Niskanen T."/>
            <person name="Noordeloos M.E."/>
            <person name="Ohm R.A."/>
            <person name="Ortiz-Santana B."/>
            <person name="Ovrebo C."/>
            <person name="Racz N."/>
            <person name="Riley R."/>
            <person name="Savchenko A."/>
            <person name="Shiryaev A."/>
            <person name="Soop K."/>
            <person name="Spirin V."/>
            <person name="Szebenyi C."/>
            <person name="Tomsovsky M."/>
            <person name="Tulloss R.E."/>
            <person name="Uehling J."/>
            <person name="Grigoriev I.V."/>
            <person name="Vagvolgyi C."/>
            <person name="Papp T."/>
            <person name="Martin F.M."/>
            <person name="Miettinen O."/>
            <person name="Hibbett D.S."/>
            <person name="Nagy L.G."/>
        </authorList>
    </citation>
    <scope>NUCLEOTIDE SEQUENCE [LARGE SCALE GENOMIC DNA]</scope>
    <source>
        <strain evidence="2 3">CBS 121175</strain>
    </source>
</reference>
<dbReference type="AlphaFoldDB" id="A0A5C3L965"/>
<dbReference type="Pfam" id="PF13489">
    <property type="entry name" value="Methyltransf_23"/>
    <property type="match status" value="1"/>
</dbReference>
<dbReference type="Proteomes" id="UP000307440">
    <property type="component" value="Unassembled WGS sequence"/>
</dbReference>
<accession>A0A5C3L965</accession>
<sequence length="343" mass="38549">MSDDPSVVELLHYDVPADFDQFDDDAGSETGSDGSPPLVEVEDDEYPLYFSERGGRLYHSNALAPYPLPVDTPEQQRLNVNHTILKCLMGDNYVGPVADVLRDEPLHRKKVLDLCTGSGKWLLEMSEEYPHVDFSGIDIVPIATRYPPRNVEFFMFDVNTTLDWEDETFDLIHARDISLAVHDCEHTIYEAFRLLKPGGLFISVEWDRNPAFHASFDLDPIEDAPASVRFHEAVDLAMLEANGLQSTHLLADTLTTSHTFRNVERRAFHVPIGGWHPNAVLRRMGQAFRVSQARFAQGCKHLLLDKSGLSPGDVDAILNDYLEEIRSVEGLMSTAHAVYATKI</sequence>
<evidence type="ECO:0000313" key="2">
    <source>
        <dbReference type="EMBL" id="TFK29192.1"/>
    </source>
</evidence>
<dbReference type="CDD" id="cd02440">
    <property type="entry name" value="AdoMet_MTases"/>
    <property type="match status" value="1"/>
</dbReference>
<evidence type="ECO:0000313" key="3">
    <source>
        <dbReference type="Proteomes" id="UP000307440"/>
    </source>
</evidence>
<organism evidence="2 3">
    <name type="scientific">Coprinopsis marcescibilis</name>
    <name type="common">Agaric fungus</name>
    <name type="synonym">Psathyrella marcescibilis</name>
    <dbReference type="NCBI Taxonomy" id="230819"/>
    <lineage>
        <taxon>Eukaryota</taxon>
        <taxon>Fungi</taxon>
        <taxon>Dikarya</taxon>
        <taxon>Basidiomycota</taxon>
        <taxon>Agaricomycotina</taxon>
        <taxon>Agaricomycetes</taxon>
        <taxon>Agaricomycetidae</taxon>
        <taxon>Agaricales</taxon>
        <taxon>Agaricineae</taxon>
        <taxon>Psathyrellaceae</taxon>
        <taxon>Coprinopsis</taxon>
    </lineage>
</organism>
<evidence type="ECO:0000256" key="1">
    <source>
        <dbReference type="SAM" id="MobiDB-lite"/>
    </source>
</evidence>
<keyword evidence="2" id="KW-0808">Transferase</keyword>
<keyword evidence="2" id="KW-0489">Methyltransferase</keyword>
<dbReference type="GO" id="GO:0008168">
    <property type="term" value="F:methyltransferase activity"/>
    <property type="evidence" value="ECO:0007669"/>
    <property type="project" value="UniProtKB-KW"/>
</dbReference>
<dbReference type="PANTHER" id="PTHR43591">
    <property type="entry name" value="METHYLTRANSFERASE"/>
    <property type="match status" value="1"/>
</dbReference>